<sequence length="109" mass="11950">MQPGVLNTVAVLAESVYDIIGVCEPFYDSFCSMPVPSILAVTDGIDAEYIVIGGQKRAPAGKALFWNTTQSVLLDADRPVVAVVSEGENRGTNSRRRRRTRRPSRGRVR</sequence>
<dbReference type="KEGG" id="npe:Natpe_1936"/>
<feature type="compositionally biased region" description="Basic residues" evidence="1">
    <location>
        <begin position="93"/>
        <end position="109"/>
    </location>
</feature>
<organism evidence="2 3">
    <name type="scientific">Natrinema pellirubrum (strain DSM 15624 / CIP 106293 / JCM 10476 / NCIMB 786 / 157)</name>
    <dbReference type="NCBI Taxonomy" id="797303"/>
    <lineage>
        <taxon>Archaea</taxon>
        <taxon>Methanobacteriati</taxon>
        <taxon>Methanobacteriota</taxon>
        <taxon>Stenosarchaea group</taxon>
        <taxon>Halobacteria</taxon>
        <taxon>Halobacteriales</taxon>
        <taxon>Natrialbaceae</taxon>
        <taxon>Natrinema</taxon>
    </lineage>
</organism>
<feature type="region of interest" description="Disordered" evidence="1">
    <location>
        <begin position="85"/>
        <end position="109"/>
    </location>
</feature>
<dbReference type="HOGENOM" id="CLU_2177948_0_0_2"/>
<evidence type="ECO:0000313" key="3">
    <source>
        <dbReference type="Proteomes" id="UP000010843"/>
    </source>
</evidence>
<evidence type="ECO:0000256" key="1">
    <source>
        <dbReference type="SAM" id="MobiDB-lite"/>
    </source>
</evidence>
<dbReference type="SUPFAM" id="SSF52402">
    <property type="entry name" value="Adenine nucleotide alpha hydrolases-like"/>
    <property type="match status" value="1"/>
</dbReference>
<accession>L0JKL1</accession>
<dbReference type="InterPro" id="IPR014729">
    <property type="entry name" value="Rossmann-like_a/b/a_fold"/>
</dbReference>
<dbReference type="Proteomes" id="UP000010843">
    <property type="component" value="Chromosome"/>
</dbReference>
<name>L0JKL1_NATP1</name>
<evidence type="ECO:0000313" key="2">
    <source>
        <dbReference type="EMBL" id="AGB31789.1"/>
    </source>
</evidence>
<proteinExistence type="predicted"/>
<dbReference type="eggNOG" id="arCOG03050">
    <property type="taxonomic scope" value="Archaea"/>
</dbReference>
<dbReference type="AlphaFoldDB" id="L0JKL1"/>
<gene>
    <name evidence="2" type="ordered locus">Natpe_1936</name>
</gene>
<dbReference type="EMBL" id="CP003372">
    <property type="protein sequence ID" value="AGB31789.1"/>
    <property type="molecule type" value="Genomic_DNA"/>
</dbReference>
<protein>
    <submittedName>
        <fullName evidence="2">Uncharacterized protein</fullName>
    </submittedName>
</protein>
<reference evidence="3" key="1">
    <citation type="submission" date="2012-02" db="EMBL/GenBank/DDBJ databases">
        <title>Complete sequence of chromosome of Natrinema pellirubrum DSM 15624.</title>
        <authorList>
            <person name="Lucas S."/>
            <person name="Han J."/>
            <person name="Lapidus A."/>
            <person name="Cheng J.-F."/>
            <person name="Goodwin L."/>
            <person name="Pitluck S."/>
            <person name="Peters L."/>
            <person name="Teshima H."/>
            <person name="Detter J.C."/>
            <person name="Han C."/>
            <person name="Tapia R."/>
            <person name="Land M."/>
            <person name="Hauser L."/>
            <person name="Kyrpides N."/>
            <person name="Ivanova N."/>
            <person name="Pagani I."/>
            <person name="Sproer C."/>
            <person name="Anderson I."/>
            <person name="Woyke T."/>
        </authorList>
    </citation>
    <scope>NUCLEOTIDE SEQUENCE [LARGE SCALE GENOMIC DNA]</scope>
    <source>
        <strain evidence="3">DSM 15624 / JCM 10476 / NCIMB 786</strain>
    </source>
</reference>
<dbReference type="Gene3D" id="3.40.50.620">
    <property type="entry name" value="HUPs"/>
    <property type="match status" value="1"/>
</dbReference>